<evidence type="ECO:0008006" key="3">
    <source>
        <dbReference type="Google" id="ProtNLM"/>
    </source>
</evidence>
<dbReference type="InterPro" id="IPR022757">
    <property type="entry name" value="Gsf2"/>
</dbReference>
<name>A0A1E3NJU4_9ASCO</name>
<gene>
    <name evidence="1" type="ORF">PICMEDRAFT_63335</name>
</gene>
<protein>
    <recommendedName>
        <fullName evidence="3">Glucose-signaling factor 2</fullName>
    </recommendedName>
</protein>
<dbReference type="Proteomes" id="UP000094455">
    <property type="component" value="Unassembled WGS sequence"/>
</dbReference>
<dbReference type="EMBL" id="KV454003">
    <property type="protein sequence ID" value="ODQ46415.1"/>
    <property type="molecule type" value="Genomic_DNA"/>
</dbReference>
<evidence type="ECO:0000313" key="2">
    <source>
        <dbReference type="Proteomes" id="UP000094455"/>
    </source>
</evidence>
<dbReference type="RefSeq" id="XP_019017528.1">
    <property type="nucleotide sequence ID" value="XM_019163472.1"/>
</dbReference>
<dbReference type="AlphaFoldDB" id="A0A1E3NJU4"/>
<accession>A0A1E3NJU4</accession>
<dbReference type="Pfam" id="PF11055">
    <property type="entry name" value="Gsf2"/>
    <property type="match status" value="1"/>
</dbReference>
<dbReference type="STRING" id="763406.A0A1E3NJU4"/>
<sequence>MTDTLEPRLVLEDDTFDIYIRMKQSAEDDFCFQVSDKTTFRDLFGIFSSIPVVFSPSIFYDRLPVGFSVSHYPGLLTRTGGVLYEYEADKSKYLTRITNLDEPVKSRCLPGQLVVPVFKKRTLLHYSVLAVFLAWLYTDLPDFISPTPGICLTNYVTDAIVFLLKNLLDKPAQAEKFYNDIHEPVTVVGQCIYFAFHIFKVAMFYFILWAGLFNPYSWSKPTLALEREDLIRLGWTGVKRATKQGYQDALRKLMIAEFGGIMNIYKSGKLSYIKECFLTLEQGEGYDSLAHPLATKPEDASPRFVLSREMLLRERAFLNTKLSTMSYEKAFAFLKTYRQSGPLHPGPELQALVDLKFKEVNDKIAEKEAQTNTVLRNTATPKKTE</sequence>
<reference evidence="1 2" key="1">
    <citation type="journal article" date="2016" name="Proc. Natl. Acad. Sci. U.S.A.">
        <title>Comparative genomics of biotechnologically important yeasts.</title>
        <authorList>
            <person name="Riley R."/>
            <person name="Haridas S."/>
            <person name="Wolfe K.H."/>
            <person name="Lopes M.R."/>
            <person name="Hittinger C.T."/>
            <person name="Goeker M."/>
            <person name="Salamov A.A."/>
            <person name="Wisecaver J.H."/>
            <person name="Long T.M."/>
            <person name="Calvey C.H."/>
            <person name="Aerts A.L."/>
            <person name="Barry K.W."/>
            <person name="Choi C."/>
            <person name="Clum A."/>
            <person name="Coughlan A.Y."/>
            <person name="Deshpande S."/>
            <person name="Douglass A.P."/>
            <person name="Hanson S.J."/>
            <person name="Klenk H.-P."/>
            <person name="LaButti K.M."/>
            <person name="Lapidus A."/>
            <person name="Lindquist E.A."/>
            <person name="Lipzen A.M."/>
            <person name="Meier-Kolthoff J.P."/>
            <person name="Ohm R.A."/>
            <person name="Otillar R.P."/>
            <person name="Pangilinan J.L."/>
            <person name="Peng Y."/>
            <person name="Rokas A."/>
            <person name="Rosa C.A."/>
            <person name="Scheuner C."/>
            <person name="Sibirny A.A."/>
            <person name="Slot J.C."/>
            <person name="Stielow J.B."/>
            <person name="Sun H."/>
            <person name="Kurtzman C.P."/>
            <person name="Blackwell M."/>
            <person name="Grigoriev I.V."/>
            <person name="Jeffries T.W."/>
        </authorList>
    </citation>
    <scope>NUCLEOTIDE SEQUENCE [LARGE SCALE GENOMIC DNA]</scope>
    <source>
        <strain evidence="1 2">NRRL Y-2026</strain>
    </source>
</reference>
<evidence type="ECO:0000313" key="1">
    <source>
        <dbReference type="EMBL" id="ODQ46415.1"/>
    </source>
</evidence>
<dbReference type="OrthoDB" id="4076669at2759"/>
<proteinExistence type="predicted"/>
<dbReference type="GeneID" id="30180159"/>
<keyword evidence="2" id="KW-1185">Reference proteome</keyword>
<organism evidence="1 2">
    <name type="scientific">Pichia membranifaciens NRRL Y-2026</name>
    <dbReference type="NCBI Taxonomy" id="763406"/>
    <lineage>
        <taxon>Eukaryota</taxon>
        <taxon>Fungi</taxon>
        <taxon>Dikarya</taxon>
        <taxon>Ascomycota</taxon>
        <taxon>Saccharomycotina</taxon>
        <taxon>Pichiomycetes</taxon>
        <taxon>Pichiales</taxon>
        <taxon>Pichiaceae</taxon>
        <taxon>Pichia</taxon>
    </lineage>
</organism>